<dbReference type="SUPFAM" id="SSF53474">
    <property type="entry name" value="alpha/beta-Hydrolases"/>
    <property type="match status" value="1"/>
</dbReference>
<reference evidence="2 3" key="1">
    <citation type="submission" date="2018-03" db="EMBL/GenBank/DDBJ databases">
        <title>Genomic Encyclopedia of Archaeal and Bacterial Type Strains, Phase II (KMG-II): from individual species to whole genera.</title>
        <authorList>
            <person name="Goeker M."/>
        </authorList>
    </citation>
    <scope>NUCLEOTIDE SEQUENCE [LARGE SCALE GENOMIC DNA]</scope>
    <source>
        <strain evidence="2 3">DSM 45312</strain>
    </source>
</reference>
<dbReference type="InterPro" id="IPR000073">
    <property type="entry name" value="AB_hydrolase_1"/>
</dbReference>
<dbReference type="Proteomes" id="UP000240542">
    <property type="component" value="Unassembled WGS sequence"/>
</dbReference>
<evidence type="ECO:0000313" key="2">
    <source>
        <dbReference type="EMBL" id="PSK88937.1"/>
    </source>
</evidence>
<dbReference type="GO" id="GO:0003824">
    <property type="term" value="F:catalytic activity"/>
    <property type="evidence" value="ECO:0007669"/>
    <property type="project" value="UniProtKB-ARBA"/>
</dbReference>
<gene>
    <name evidence="2" type="ORF">CLV63_12825</name>
</gene>
<dbReference type="AlphaFoldDB" id="A0A2P8CVF3"/>
<dbReference type="EMBL" id="PYGA01000028">
    <property type="protein sequence ID" value="PSK88937.1"/>
    <property type="molecule type" value="Genomic_DNA"/>
</dbReference>
<accession>A0A2P8CVF3</accession>
<evidence type="ECO:0000259" key="1">
    <source>
        <dbReference type="Pfam" id="PF00561"/>
    </source>
</evidence>
<name>A0A2P8CVF3_9ACTN</name>
<evidence type="ECO:0000313" key="3">
    <source>
        <dbReference type="Proteomes" id="UP000240542"/>
    </source>
</evidence>
<protein>
    <submittedName>
        <fullName evidence="2">Pimeloyl-ACP methyl ester carboxylesterase</fullName>
    </submittedName>
</protein>
<organism evidence="2 3">
    <name type="scientific">Murinocardiopsis flavida</name>
    <dbReference type="NCBI Taxonomy" id="645275"/>
    <lineage>
        <taxon>Bacteria</taxon>
        <taxon>Bacillati</taxon>
        <taxon>Actinomycetota</taxon>
        <taxon>Actinomycetes</taxon>
        <taxon>Streptosporangiales</taxon>
        <taxon>Nocardiopsidaceae</taxon>
        <taxon>Murinocardiopsis</taxon>
    </lineage>
</organism>
<keyword evidence="3" id="KW-1185">Reference proteome</keyword>
<dbReference type="OrthoDB" id="3249793at2"/>
<comment type="caution">
    <text evidence="2">The sequence shown here is derived from an EMBL/GenBank/DDBJ whole genome shotgun (WGS) entry which is preliminary data.</text>
</comment>
<feature type="domain" description="AB hydrolase-1" evidence="1">
    <location>
        <begin position="28"/>
        <end position="259"/>
    </location>
</feature>
<proteinExistence type="predicted"/>
<dbReference type="InterPro" id="IPR050471">
    <property type="entry name" value="AB_hydrolase"/>
</dbReference>
<dbReference type="InterPro" id="IPR029058">
    <property type="entry name" value="AB_hydrolase_fold"/>
</dbReference>
<sequence>MLASDLPTTTVFLGAGPIEYRLERRDAPVVVVLHGGHMRAGLPVGEDAFAAHTVLAVSRPGYGRTPITTGTTPEGFADAVRELGGRLGIDHVAAVAGTSGGGPTALALAARHPGFVRRIVLESAVGLLPWPDPRTRAAGRIVFDPDVERMTWAATRLLMRLAPGIGLRAMLGSLSTEPAGEVLARLDGGQRAALAALFGGMRSGRGFRNDLRRGTHVLRPVPAQPTLVVATRKDGAVPFAQAESLVAALPDAELVESRADTHLVWFGADYPEIAARIGAFLAAAQDG</sequence>
<dbReference type="RefSeq" id="WP_106586318.1">
    <property type="nucleotide sequence ID" value="NZ_PYGA01000028.1"/>
</dbReference>
<dbReference type="PRINTS" id="PR00111">
    <property type="entry name" value="ABHYDROLASE"/>
</dbReference>
<dbReference type="Gene3D" id="3.40.50.1820">
    <property type="entry name" value="alpha/beta hydrolase"/>
    <property type="match status" value="1"/>
</dbReference>
<dbReference type="PANTHER" id="PTHR43433:SF5">
    <property type="entry name" value="AB HYDROLASE-1 DOMAIN-CONTAINING PROTEIN"/>
    <property type="match status" value="1"/>
</dbReference>
<dbReference type="PANTHER" id="PTHR43433">
    <property type="entry name" value="HYDROLASE, ALPHA/BETA FOLD FAMILY PROTEIN"/>
    <property type="match status" value="1"/>
</dbReference>
<dbReference type="Pfam" id="PF00561">
    <property type="entry name" value="Abhydrolase_1"/>
    <property type="match status" value="1"/>
</dbReference>